<dbReference type="InterPro" id="IPR049326">
    <property type="entry name" value="Rhodopsin_dom_fungi"/>
</dbReference>
<evidence type="ECO:0000313" key="10">
    <source>
        <dbReference type="Proteomes" id="UP000813461"/>
    </source>
</evidence>
<proteinExistence type="inferred from homology"/>
<dbReference type="Proteomes" id="UP000813461">
    <property type="component" value="Unassembled WGS sequence"/>
</dbReference>
<feature type="compositionally biased region" description="Polar residues" evidence="6">
    <location>
        <begin position="330"/>
        <end position="348"/>
    </location>
</feature>
<name>A0A8K0VXX3_9PLEO</name>
<feature type="transmembrane region" description="Helical" evidence="7">
    <location>
        <begin position="17"/>
        <end position="38"/>
    </location>
</feature>
<evidence type="ECO:0000256" key="6">
    <source>
        <dbReference type="SAM" id="MobiDB-lite"/>
    </source>
</evidence>
<feature type="transmembrane region" description="Helical" evidence="7">
    <location>
        <begin position="129"/>
        <end position="149"/>
    </location>
</feature>
<dbReference type="EMBL" id="JAGMVJ010000011">
    <property type="protein sequence ID" value="KAH7086560.1"/>
    <property type="molecule type" value="Genomic_DNA"/>
</dbReference>
<accession>A0A8K0VXX3</accession>
<keyword evidence="3 7" id="KW-1133">Transmembrane helix</keyword>
<dbReference type="Pfam" id="PF20684">
    <property type="entry name" value="Fung_rhodopsin"/>
    <property type="match status" value="1"/>
</dbReference>
<dbReference type="PANTHER" id="PTHR33048:SF129">
    <property type="entry name" value="INTEGRAL MEMBRANE PROTEIN-RELATED"/>
    <property type="match status" value="1"/>
</dbReference>
<dbReference type="OrthoDB" id="5278984at2759"/>
<evidence type="ECO:0000259" key="8">
    <source>
        <dbReference type="Pfam" id="PF20684"/>
    </source>
</evidence>
<feature type="transmembrane region" description="Helical" evidence="7">
    <location>
        <begin position="50"/>
        <end position="75"/>
    </location>
</feature>
<gene>
    <name evidence="9" type="ORF">FB567DRAFT_73968</name>
</gene>
<reference evidence="9" key="1">
    <citation type="journal article" date="2021" name="Nat. Commun.">
        <title>Genetic determinants of endophytism in the Arabidopsis root mycobiome.</title>
        <authorList>
            <person name="Mesny F."/>
            <person name="Miyauchi S."/>
            <person name="Thiergart T."/>
            <person name="Pickel B."/>
            <person name="Atanasova L."/>
            <person name="Karlsson M."/>
            <person name="Huettel B."/>
            <person name="Barry K.W."/>
            <person name="Haridas S."/>
            <person name="Chen C."/>
            <person name="Bauer D."/>
            <person name="Andreopoulos W."/>
            <person name="Pangilinan J."/>
            <person name="LaButti K."/>
            <person name="Riley R."/>
            <person name="Lipzen A."/>
            <person name="Clum A."/>
            <person name="Drula E."/>
            <person name="Henrissat B."/>
            <person name="Kohler A."/>
            <person name="Grigoriev I.V."/>
            <person name="Martin F.M."/>
            <person name="Hacquard S."/>
        </authorList>
    </citation>
    <scope>NUCLEOTIDE SEQUENCE</scope>
    <source>
        <strain evidence="9">MPI-SDFR-AT-0120</strain>
    </source>
</reference>
<feature type="domain" description="Rhodopsin" evidence="8">
    <location>
        <begin position="34"/>
        <end position="272"/>
    </location>
</feature>
<evidence type="ECO:0000256" key="4">
    <source>
        <dbReference type="ARBA" id="ARBA00023136"/>
    </source>
</evidence>
<evidence type="ECO:0000256" key="7">
    <source>
        <dbReference type="SAM" id="Phobius"/>
    </source>
</evidence>
<dbReference type="PANTHER" id="PTHR33048">
    <property type="entry name" value="PTH11-LIKE INTEGRAL MEMBRANE PROTEIN (AFU_ORTHOLOGUE AFUA_5G11245)"/>
    <property type="match status" value="1"/>
</dbReference>
<evidence type="ECO:0000313" key="9">
    <source>
        <dbReference type="EMBL" id="KAH7086560.1"/>
    </source>
</evidence>
<feature type="transmembrane region" description="Helical" evidence="7">
    <location>
        <begin position="209"/>
        <end position="230"/>
    </location>
</feature>
<organism evidence="9 10">
    <name type="scientific">Paraphoma chrysanthemicola</name>
    <dbReference type="NCBI Taxonomy" id="798071"/>
    <lineage>
        <taxon>Eukaryota</taxon>
        <taxon>Fungi</taxon>
        <taxon>Dikarya</taxon>
        <taxon>Ascomycota</taxon>
        <taxon>Pezizomycotina</taxon>
        <taxon>Dothideomycetes</taxon>
        <taxon>Pleosporomycetidae</taxon>
        <taxon>Pleosporales</taxon>
        <taxon>Pleosporineae</taxon>
        <taxon>Phaeosphaeriaceae</taxon>
        <taxon>Paraphoma</taxon>
    </lineage>
</organism>
<feature type="transmembrane region" description="Helical" evidence="7">
    <location>
        <begin position="175"/>
        <end position="197"/>
    </location>
</feature>
<feature type="transmembrane region" description="Helical" evidence="7">
    <location>
        <begin position="95"/>
        <end position="117"/>
    </location>
</feature>
<feature type="compositionally biased region" description="Basic and acidic residues" evidence="6">
    <location>
        <begin position="302"/>
        <end position="321"/>
    </location>
</feature>
<evidence type="ECO:0000256" key="3">
    <source>
        <dbReference type="ARBA" id="ARBA00022989"/>
    </source>
</evidence>
<sequence length="348" mass="38232">MASTPAMPPYSNKAGTYLIPVCTVAAVAFALVVARIYTRLSRTGRLYLDDWLIVVAEPLSLVGMSLAIASVVHGWGKPIAYFTPENLKETLRLQFALQTVWLITLCLVRISVACSLLRFGIDRLWRWPLYFIMGFQFLISSSYLVIQFAQCKPISSNWEQIPDAVCWDVQPIIDYGWAIASVYVAMDLTLSLMPIRLIRTLNRSTSEKILICALMGLGLFATAVACAKMTTFNAFGKGDPMQGTIMPSLWAKLEEQVGIIATSAPCLKSPIEKLLKSMGILKEHQLTRPSFVADLSLPGMPKDQDEHSSDAGSTPKRDVRIDSVAVALGNSRSSGSREGQKNHTAQAV</sequence>
<evidence type="ECO:0000256" key="2">
    <source>
        <dbReference type="ARBA" id="ARBA00022692"/>
    </source>
</evidence>
<keyword evidence="2 7" id="KW-0812">Transmembrane</keyword>
<protein>
    <recommendedName>
        <fullName evidence="8">Rhodopsin domain-containing protein</fullName>
    </recommendedName>
</protein>
<feature type="region of interest" description="Disordered" evidence="6">
    <location>
        <begin position="293"/>
        <end position="348"/>
    </location>
</feature>
<dbReference type="GO" id="GO:0016020">
    <property type="term" value="C:membrane"/>
    <property type="evidence" value="ECO:0007669"/>
    <property type="project" value="UniProtKB-SubCell"/>
</dbReference>
<evidence type="ECO:0000256" key="5">
    <source>
        <dbReference type="ARBA" id="ARBA00038359"/>
    </source>
</evidence>
<keyword evidence="4 7" id="KW-0472">Membrane</keyword>
<evidence type="ECO:0000256" key="1">
    <source>
        <dbReference type="ARBA" id="ARBA00004141"/>
    </source>
</evidence>
<keyword evidence="10" id="KW-1185">Reference proteome</keyword>
<dbReference type="InterPro" id="IPR052337">
    <property type="entry name" value="SAT4-like"/>
</dbReference>
<comment type="similarity">
    <text evidence="5">Belongs to the SAT4 family.</text>
</comment>
<dbReference type="AlphaFoldDB" id="A0A8K0VXX3"/>
<comment type="subcellular location">
    <subcellularLocation>
        <location evidence="1">Membrane</location>
        <topology evidence="1">Multi-pass membrane protein</topology>
    </subcellularLocation>
</comment>
<comment type="caution">
    <text evidence="9">The sequence shown here is derived from an EMBL/GenBank/DDBJ whole genome shotgun (WGS) entry which is preliminary data.</text>
</comment>